<dbReference type="STRING" id="215250.A0A316YIY8"/>
<dbReference type="Proteomes" id="UP000245768">
    <property type="component" value="Unassembled WGS sequence"/>
</dbReference>
<dbReference type="PANTHER" id="PTHR45348:SF2">
    <property type="entry name" value="ZINC-TYPE ALCOHOL DEHYDROGENASE-LIKE PROTEIN C2E1P3.01"/>
    <property type="match status" value="1"/>
</dbReference>
<name>A0A316YIY8_9BASI</name>
<dbReference type="PANTHER" id="PTHR45348">
    <property type="entry name" value="HYPOTHETICAL OXIDOREDUCTASE (EUROFUNG)"/>
    <property type="match status" value="1"/>
</dbReference>
<dbReference type="Gene3D" id="3.40.50.720">
    <property type="entry name" value="NAD(P)-binding Rossmann-like Domain"/>
    <property type="match status" value="1"/>
</dbReference>
<dbReference type="AlphaFoldDB" id="A0A316YIY8"/>
<dbReference type="InParanoid" id="A0A316YIY8"/>
<dbReference type="SUPFAM" id="SSF51735">
    <property type="entry name" value="NAD(P)-binding Rossmann-fold domains"/>
    <property type="match status" value="1"/>
</dbReference>
<dbReference type="RefSeq" id="XP_025375982.1">
    <property type="nucleotide sequence ID" value="XM_025522534.1"/>
</dbReference>
<dbReference type="InterPro" id="IPR011032">
    <property type="entry name" value="GroES-like_sf"/>
</dbReference>
<keyword evidence="3" id="KW-1185">Reference proteome</keyword>
<feature type="domain" description="Alcohol dehydrogenase-like N-terminal" evidence="1">
    <location>
        <begin position="34"/>
        <end position="123"/>
    </location>
</feature>
<accession>A0A316YIY8</accession>
<evidence type="ECO:0000259" key="1">
    <source>
        <dbReference type="Pfam" id="PF08240"/>
    </source>
</evidence>
<gene>
    <name evidence="2" type="ORF">FA10DRAFT_268928</name>
</gene>
<dbReference type="GO" id="GO:0016651">
    <property type="term" value="F:oxidoreductase activity, acting on NAD(P)H"/>
    <property type="evidence" value="ECO:0007669"/>
    <property type="project" value="InterPro"/>
</dbReference>
<dbReference type="SUPFAM" id="SSF50129">
    <property type="entry name" value="GroES-like"/>
    <property type="match status" value="1"/>
</dbReference>
<dbReference type="InterPro" id="IPR047122">
    <property type="entry name" value="Trans-enoyl_RdTase-like"/>
</dbReference>
<reference evidence="2 3" key="1">
    <citation type="journal article" date="2018" name="Mol. Biol. Evol.">
        <title>Broad Genomic Sampling Reveals a Smut Pathogenic Ancestry of the Fungal Clade Ustilaginomycotina.</title>
        <authorList>
            <person name="Kijpornyongpan T."/>
            <person name="Mondo S.J."/>
            <person name="Barry K."/>
            <person name="Sandor L."/>
            <person name="Lee J."/>
            <person name="Lipzen A."/>
            <person name="Pangilinan J."/>
            <person name="LaButti K."/>
            <person name="Hainaut M."/>
            <person name="Henrissat B."/>
            <person name="Grigoriev I.V."/>
            <person name="Spatafora J.W."/>
            <person name="Aime M.C."/>
        </authorList>
    </citation>
    <scope>NUCLEOTIDE SEQUENCE [LARGE SCALE GENOMIC DNA]</scope>
    <source>
        <strain evidence="2 3">MCA 4198</strain>
    </source>
</reference>
<dbReference type="CDD" id="cd08267">
    <property type="entry name" value="MDR1"/>
    <property type="match status" value="1"/>
</dbReference>
<proteinExistence type="predicted"/>
<dbReference type="Pfam" id="PF08240">
    <property type="entry name" value="ADH_N"/>
    <property type="match status" value="1"/>
</dbReference>
<sequence>MSTTKTVRAYKYLKRGKPADVLQLDDRHQVPKPGDDELLIKVKAVGLNPVDWKIMNYLPSFIAKHPAIAGCDYSGTVLESSSADFAAGDEVFGIVHSTLKVSKGLGSLAEEIVAPTPSCAKRPEHVEAVPAAGLPLVGLTAIVLSREVEWALKKKEDAPKVLVSGGSSSVGLQLVPVLKHKGCFVAATCSAAKADMVKGRGADVTFDCEIFNDVGSFRFACHR</sequence>
<organism evidence="2 3">
    <name type="scientific">Acaromyces ingoldii</name>
    <dbReference type="NCBI Taxonomy" id="215250"/>
    <lineage>
        <taxon>Eukaryota</taxon>
        <taxon>Fungi</taxon>
        <taxon>Dikarya</taxon>
        <taxon>Basidiomycota</taxon>
        <taxon>Ustilaginomycotina</taxon>
        <taxon>Exobasidiomycetes</taxon>
        <taxon>Exobasidiales</taxon>
        <taxon>Cryptobasidiaceae</taxon>
        <taxon>Acaromyces</taxon>
    </lineage>
</organism>
<dbReference type="EMBL" id="KZ819638">
    <property type="protein sequence ID" value="PWN88784.1"/>
    <property type="molecule type" value="Genomic_DNA"/>
</dbReference>
<dbReference type="InterPro" id="IPR036291">
    <property type="entry name" value="NAD(P)-bd_dom_sf"/>
</dbReference>
<dbReference type="InterPro" id="IPR013154">
    <property type="entry name" value="ADH-like_N"/>
</dbReference>
<dbReference type="OrthoDB" id="9930022at2759"/>
<dbReference type="Gene3D" id="3.90.180.10">
    <property type="entry name" value="Medium-chain alcohol dehydrogenases, catalytic domain"/>
    <property type="match status" value="1"/>
</dbReference>
<protein>
    <submittedName>
        <fullName evidence="2">GroES-like protein</fullName>
    </submittedName>
</protein>
<dbReference type="GeneID" id="37044450"/>
<evidence type="ECO:0000313" key="3">
    <source>
        <dbReference type="Proteomes" id="UP000245768"/>
    </source>
</evidence>
<evidence type="ECO:0000313" key="2">
    <source>
        <dbReference type="EMBL" id="PWN88784.1"/>
    </source>
</evidence>